<name>A0A0E9V499_ANGAN</name>
<proteinExistence type="predicted"/>
<feature type="signal peptide" evidence="1">
    <location>
        <begin position="1"/>
        <end position="18"/>
    </location>
</feature>
<dbReference type="AlphaFoldDB" id="A0A0E9V499"/>
<evidence type="ECO:0000313" key="2">
    <source>
        <dbReference type="EMBL" id="JAH72811.1"/>
    </source>
</evidence>
<sequence>MDVRIGILLPLLLSKALASELELVPDHCTVAAHCS</sequence>
<feature type="chain" id="PRO_5002433488" evidence="1">
    <location>
        <begin position="19"/>
        <end position="35"/>
    </location>
</feature>
<evidence type="ECO:0000256" key="1">
    <source>
        <dbReference type="SAM" id="SignalP"/>
    </source>
</evidence>
<organism evidence="2">
    <name type="scientific">Anguilla anguilla</name>
    <name type="common">European freshwater eel</name>
    <name type="synonym">Muraena anguilla</name>
    <dbReference type="NCBI Taxonomy" id="7936"/>
    <lineage>
        <taxon>Eukaryota</taxon>
        <taxon>Metazoa</taxon>
        <taxon>Chordata</taxon>
        <taxon>Craniata</taxon>
        <taxon>Vertebrata</taxon>
        <taxon>Euteleostomi</taxon>
        <taxon>Actinopterygii</taxon>
        <taxon>Neopterygii</taxon>
        <taxon>Teleostei</taxon>
        <taxon>Anguilliformes</taxon>
        <taxon>Anguillidae</taxon>
        <taxon>Anguilla</taxon>
    </lineage>
</organism>
<dbReference type="EMBL" id="GBXM01035766">
    <property type="protein sequence ID" value="JAH72811.1"/>
    <property type="molecule type" value="Transcribed_RNA"/>
</dbReference>
<reference evidence="2" key="2">
    <citation type="journal article" date="2015" name="Fish Shellfish Immunol.">
        <title>Early steps in the European eel (Anguilla anguilla)-Vibrio vulnificus interaction in the gills: Role of the RtxA13 toxin.</title>
        <authorList>
            <person name="Callol A."/>
            <person name="Pajuelo D."/>
            <person name="Ebbesson L."/>
            <person name="Teles M."/>
            <person name="MacKenzie S."/>
            <person name="Amaro C."/>
        </authorList>
    </citation>
    <scope>NUCLEOTIDE SEQUENCE</scope>
</reference>
<protein>
    <submittedName>
        <fullName evidence="2">Uncharacterized protein</fullName>
    </submittedName>
</protein>
<accession>A0A0E9V499</accession>
<keyword evidence="1" id="KW-0732">Signal</keyword>
<reference evidence="2" key="1">
    <citation type="submission" date="2014-11" db="EMBL/GenBank/DDBJ databases">
        <authorList>
            <person name="Amaro Gonzalez C."/>
        </authorList>
    </citation>
    <scope>NUCLEOTIDE SEQUENCE</scope>
</reference>